<dbReference type="CDD" id="cd00207">
    <property type="entry name" value="fer2"/>
    <property type="match status" value="1"/>
</dbReference>
<dbReference type="PROSITE" id="PS51384">
    <property type="entry name" value="FAD_FR"/>
    <property type="match status" value="1"/>
</dbReference>
<gene>
    <name evidence="5" type="ORF">U0042_26810</name>
</gene>
<dbReference type="InterPro" id="IPR039261">
    <property type="entry name" value="FNR_nucleotide-bd"/>
</dbReference>
<dbReference type="InterPro" id="IPR017927">
    <property type="entry name" value="FAD-bd_FR_type"/>
</dbReference>
<evidence type="ECO:0000256" key="1">
    <source>
        <dbReference type="ARBA" id="ARBA00001974"/>
    </source>
</evidence>
<feature type="domain" description="FAD-binding FR-type" evidence="4">
    <location>
        <begin position="101"/>
        <end position="200"/>
    </location>
</feature>
<evidence type="ECO:0000313" key="5">
    <source>
        <dbReference type="EMBL" id="WQD77616.1"/>
    </source>
</evidence>
<dbReference type="InterPro" id="IPR050415">
    <property type="entry name" value="MRET"/>
</dbReference>
<dbReference type="Pfam" id="PF00175">
    <property type="entry name" value="NAD_binding_1"/>
    <property type="match status" value="1"/>
</dbReference>
<dbReference type="InterPro" id="IPR036010">
    <property type="entry name" value="2Fe-2S_ferredoxin-like_sf"/>
</dbReference>
<dbReference type="Pfam" id="PF00111">
    <property type="entry name" value="Fer2"/>
    <property type="match status" value="1"/>
</dbReference>
<comment type="cofactor">
    <cofactor evidence="1">
        <name>FAD</name>
        <dbReference type="ChEBI" id="CHEBI:57692"/>
    </cofactor>
</comment>
<dbReference type="PRINTS" id="PR00410">
    <property type="entry name" value="PHEHYDRXLASE"/>
</dbReference>
<evidence type="ECO:0000259" key="4">
    <source>
        <dbReference type="PROSITE" id="PS51384"/>
    </source>
</evidence>
<proteinExistence type="predicted"/>
<protein>
    <submittedName>
        <fullName evidence="5">FAD-binding oxidoreductase</fullName>
    </submittedName>
</protein>
<dbReference type="Gene3D" id="3.10.20.30">
    <property type="match status" value="1"/>
</dbReference>
<keyword evidence="2" id="KW-0411">Iron-sulfur</keyword>
<keyword evidence="2" id="KW-0479">Metal-binding</keyword>
<organism evidence="5 6">
    <name type="scientific">Paraburkholderia kururiensis</name>
    <dbReference type="NCBI Taxonomy" id="984307"/>
    <lineage>
        <taxon>Bacteria</taxon>
        <taxon>Pseudomonadati</taxon>
        <taxon>Pseudomonadota</taxon>
        <taxon>Betaproteobacteria</taxon>
        <taxon>Burkholderiales</taxon>
        <taxon>Burkholderiaceae</taxon>
        <taxon>Paraburkholderia</taxon>
    </lineage>
</organism>
<feature type="domain" description="2Fe-2S ferredoxin-type" evidence="3">
    <location>
        <begin position="3"/>
        <end position="93"/>
    </location>
</feature>
<dbReference type="InterPro" id="IPR008333">
    <property type="entry name" value="Cbr1-like_FAD-bd_dom"/>
</dbReference>
<keyword evidence="6" id="KW-1185">Reference proteome</keyword>
<keyword evidence="2" id="KW-0001">2Fe-2S</keyword>
<keyword evidence="2" id="KW-0408">Iron</keyword>
<dbReference type="PANTHER" id="PTHR47354">
    <property type="entry name" value="NADH OXIDOREDUCTASE HCR"/>
    <property type="match status" value="1"/>
</dbReference>
<dbReference type="SUPFAM" id="SSF52343">
    <property type="entry name" value="Ferredoxin reductase-like, C-terminal NADP-linked domain"/>
    <property type="match status" value="1"/>
</dbReference>
<dbReference type="CDD" id="cd06190">
    <property type="entry name" value="T4MO_e_transfer_like"/>
    <property type="match status" value="1"/>
</dbReference>
<dbReference type="EMBL" id="CP139965">
    <property type="protein sequence ID" value="WQD77616.1"/>
    <property type="molecule type" value="Genomic_DNA"/>
</dbReference>
<reference evidence="5 6" key="1">
    <citation type="submission" date="2023-12" db="EMBL/GenBank/DDBJ databases">
        <title>Genome sequencing and assembly of bacterial species from a model synthetic community.</title>
        <authorList>
            <person name="Hogle S.L."/>
        </authorList>
    </citation>
    <scope>NUCLEOTIDE SEQUENCE [LARGE SCALE GENOMIC DNA]</scope>
    <source>
        <strain evidence="5 6">HAMBI 2494</strain>
    </source>
</reference>
<evidence type="ECO:0000313" key="6">
    <source>
        <dbReference type="Proteomes" id="UP001325479"/>
    </source>
</evidence>
<dbReference type="RefSeq" id="WP_114811575.1">
    <property type="nucleotide sequence ID" value="NZ_CP139965.1"/>
</dbReference>
<dbReference type="InterPro" id="IPR001041">
    <property type="entry name" value="2Fe-2S_ferredoxin-type"/>
</dbReference>
<evidence type="ECO:0000259" key="3">
    <source>
        <dbReference type="PROSITE" id="PS51085"/>
    </source>
</evidence>
<dbReference type="PANTHER" id="PTHR47354:SF5">
    <property type="entry name" value="PROTEIN RFBI"/>
    <property type="match status" value="1"/>
</dbReference>
<dbReference type="SUPFAM" id="SSF54292">
    <property type="entry name" value="2Fe-2S ferredoxin-like"/>
    <property type="match status" value="1"/>
</dbReference>
<dbReference type="PROSITE" id="PS00197">
    <property type="entry name" value="2FE2S_FER_1"/>
    <property type="match status" value="1"/>
</dbReference>
<dbReference type="Gene3D" id="2.40.30.10">
    <property type="entry name" value="Translation factors"/>
    <property type="match status" value="1"/>
</dbReference>
<dbReference type="InterPro" id="IPR001433">
    <property type="entry name" value="OxRdtase_FAD/NAD-bd"/>
</dbReference>
<dbReference type="InterPro" id="IPR017938">
    <property type="entry name" value="Riboflavin_synthase-like_b-brl"/>
</dbReference>
<accession>A0ABZ0WJW9</accession>
<dbReference type="InterPro" id="IPR006058">
    <property type="entry name" value="2Fe2S_fd_BS"/>
</dbReference>
<dbReference type="Pfam" id="PF00970">
    <property type="entry name" value="FAD_binding_6"/>
    <property type="match status" value="1"/>
</dbReference>
<dbReference type="SUPFAM" id="SSF63380">
    <property type="entry name" value="Riboflavin synthase domain-like"/>
    <property type="match status" value="1"/>
</dbReference>
<sequence length="333" mass="36163">MKHHITIEGGARFSVGADEDTLLRGALRADVGLPHECSVGGCGACRFELVAGTMETLWPEAPGLTERDHKRGKRLACQSRPLGDCTIRVRCDESYRPVVPPVRREATLEASRALTPDMNEFTFRAPGAASFRAGQYALLYPPHVQGARAYSMSNLANTDGIWQFIVRRVPQGAGSNSLFDALKPGQSITIDGPYGHAHLRDGGSREIVCIAGGSGLAPMLSVARGALAQPEGPRVHFFYGARTQADLGAAAEIDALAHERLSATVVLSSPQPLPPWSGATGFVHGEVERTIALPLDQYEFYFAGPPPMIEAVQEMLMQRYRVPFDQIHFDRFV</sequence>
<dbReference type="Proteomes" id="UP001325479">
    <property type="component" value="Chromosome"/>
</dbReference>
<name>A0ABZ0WJW9_9BURK</name>
<dbReference type="InterPro" id="IPR012675">
    <property type="entry name" value="Beta-grasp_dom_sf"/>
</dbReference>
<dbReference type="Gene3D" id="3.40.50.80">
    <property type="entry name" value="Nucleotide-binding domain of ferredoxin-NADP reductase (FNR) module"/>
    <property type="match status" value="1"/>
</dbReference>
<evidence type="ECO:0000256" key="2">
    <source>
        <dbReference type="ARBA" id="ARBA00022714"/>
    </source>
</evidence>
<dbReference type="PROSITE" id="PS51085">
    <property type="entry name" value="2FE2S_FER_2"/>
    <property type="match status" value="1"/>
</dbReference>